<accession>A0A1V5SCR4</accession>
<dbReference type="InterPro" id="IPR058596">
    <property type="entry name" value="TraC-like_dom"/>
</dbReference>
<protein>
    <recommendedName>
        <fullName evidence="2">TraC-like domain-containing protein</fullName>
    </recommendedName>
</protein>
<comment type="caution">
    <text evidence="3">The sequence shown here is derived from an EMBL/GenBank/DDBJ whole genome shotgun (WGS) entry which is preliminary data.</text>
</comment>
<dbReference type="EMBL" id="MWBO01000046">
    <property type="protein sequence ID" value="OQA52104.1"/>
    <property type="molecule type" value="Genomic_DNA"/>
</dbReference>
<evidence type="ECO:0000313" key="3">
    <source>
        <dbReference type="EMBL" id="OQA52104.1"/>
    </source>
</evidence>
<proteinExistence type="predicted"/>
<dbReference type="Pfam" id="PF26593">
    <property type="entry name" value="TraC-like"/>
    <property type="match status" value="1"/>
</dbReference>
<dbReference type="AlphaFoldDB" id="A0A1V5SCR4"/>
<sequence length="242" mass="26863">MANPKQTGKNTLSTQQNIPFSAVYDDVIVTKKGQLCQVLMVNSVNFGLKSEEEQNAIIYQYQSFLNSLTFPIQIVMHSKKLDLTEYLKNLESKIAQEPNELIRYQIQEYVDFVEKLISIANIMDKKFYISVPYSVPPTELSAGGFFSSLFGTSREHLKMPLSKFKKYKTALSERVGVVSSGLASIGITSQVLSTKQLIELFYRTYNPEEAIKEQLKGDVAPIGFSDSSGQTNTASAGGKNGG</sequence>
<evidence type="ECO:0000256" key="1">
    <source>
        <dbReference type="SAM" id="MobiDB-lite"/>
    </source>
</evidence>
<feature type="compositionally biased region" description="Polar residues" evidence="1">
    <location>
        <begin position="225"/>
        <end position="235"/>
    </location>
</feature>
<evidence type="ECO:0000259" key="2">
    <source>
        <dbReference type="Pfam" id="PF26593"/>
    </source>
</evidence>
<feature type="region of interest" description="Disordered" evidence="1">
    <location>
        <begin position="222"/>
        <end position="242"/>
    </location>
</feature>
<reference evidence="3" key="1">
    <citation type="submission" date="2017-02" db="EMBL/GenBank/DDBJ databases">
        <title>Delving into the versatile metabolic prowess of the omnipresent phylum Bacteroidetes.</title>
        <authorList>
            <person name="Nobu M.K."/>
            <person name="Mei R."/>
            <person name="Narihiro T."/>
            <person name="Kuroda K."/>
            <person name="Liu W.-T."/>
        </authorList>
    </citation>
    <scope>NUCLEOTIDE SEQUENCE</scope>
    <source>
        <strain evidence="3">ADurb.Bin280</strain>
    </source>
</reference>
<feature type="domain" description="TraC-like" evidence="2">
    <location>
        <begin position="25"/>
        <end position="139"/>
    </location>
</feature>
<organism evidence="3">
    <name type="scientific">candidate division WS2 bacterium ADurb.Bin280</name>
    <dbReference type="NCBI Taxonomy" id="1852829"/>
    <lineage>
        <taxon>Bacteria</taxon>
        <taxon>candidate division WS2</taxon>
    </lineage>
</organism>
<name>A0A1V5SCR4_9BACT</name>
<gene>
    <name evidence="3" type="ORF">BWY43_00641</name>
</gene>
<dbReference type="Proteomes" id="UP000485367">
    <property type="component" value="Unassembled WGS sequence"/>
</dbReference>